<dbReference type="EMBL" id="JABKAV010000010">
    <property type="protein sequence ID" value="NVO84308.1"/>
    <property type="molecule type" value="Genomic_DNA"/>
</dbReference>
<proteinExistence type="predicted"/>
<gene>
    <name evidence="3" type="ORF">HW556_05390</name>
</gene>
<dbReference type="Proteomes" id="UP000626554">
    <property type="component" value="Unassembled WGS sequence"/>
</dbReference>
<name>A0ABX2Q040_9BACT</name>
<dbReference type="SUPFAM" id="SSF46565">
    <property type="entry name" value="Chaperone J-domain"/>
    <property type="match status" value="1"/>
</dbReference>
<sequence length="350" mass="39094">MPGSLHYSPTMHLHNPYTDLPAANSLPALASVAPGTPAQQAFAEAVARVEGLRQRLRELKEAQAEARRRYWQQVGPAAETVVQARQALFAPLEEALLLGYFSRLEQQQITALLLGNARTLQDRFGEDAAEMLRKYAPRRSAADADEDEQQPPLEASVPPPANTTGQAPHEQAAEAARARRKTKQQRTEEAAAQAARIQEQALLANTKTLYRQLARAHHPDLSRDESTHGQRTQLMQRITEAYEANDLYTLLQLLSETAPSDQTDDTLLTRYTQALQQQQNELKQQIQALQYGENGLGATTGKKREQEIRQLKRHLKAEAEYLAQVLLLLQEPAGLRQLLRELATEGHDTV</sequence>
<evidence type="ECO:0000256" key="1">
    <source>
        <dbReference type="SAM" id="Coils"/>
    </source>
</evidence>
<reference evidence="3 4" key="1">
    <citation type="submission" date="2020-05" db="EMBL/GenBank/DDBJ databases">
        <title>Hymenobacter terrestris sp. nov. and Hymenobacter lapidiphilus sp. nov., isolated from regoliths in Antarctica.</title>
        <authorList>
            <person name="Sedlacek I."/>
            <person name="Pantucek R."/>
            <person name="Zeman M."/>
            <person name="Holochova P."/>
            <person name="Kralova S."/>
            <person name="Stankova E."/>
            <person name="Sedo O."/>
            <person name="Micenkova L."/>
            <person name="Svec P."/>
            <person name="Gupta V."/>
            <person name="Sood U."/>
            <person name="Korpole U.S."/>
            <person name="Lal R."/>
        </authorList>
    </citation>
    <scope>NUCLEOTIDE SEQUENCE [LARGE SCALE GENOMIC DNA]</scope>
    <source>
        <strain evidence="3 4">P5252</strain>
    </source>
</reference>
<keyword evidence="4" id="KW-1185">Reference proteome</keyword>
<dbReference type="Gene3D" id="1.10.287.110">
    <property type="entry name" value="DnaJ domain"/>
    <property type="match status" value="1"/>
</dbReference>
<evidence type="ECO:0000313" key="4">
    <source>
        <dbReference type="Proteomes" id="UP000626554"/>
    </source>
</evidence>
<organism evidence="3 4">
    <name type="scientific">Hymenobacter terrestris</name>
    <dbReference type="NCBI Taxonomy" id="2748310"/>
    <lineage>
        <taxon>Bacteria</taxon>
        <taxon>Pseudomonadati</taxon>
        <taxon>Bacteroidota</taxon>
        <taxon>Cytophagia</taxon>
        <taxon>Cytophagales</taxon>
        <taxon>Hymenobacteraceae</taxon>
        <taxon>Hymenobacter</taxon>
    </lineage>
</organism>
<feature type="region of interest" description="Disordered" evidence="2">
    <location>
        <begin position="137"/>
        <end position="193"/>
    </location>
</feature>
<accession>A0ABX2Q040</accession>
<dbReference type="InterPro" id="IPR036869">
    <property type="entry name" value="J_dom_sf"/>
</dbReference>
<feature type="coiled-coil region" evidence="1">
    <location>
        <begin position="42"/>
        <end position="69"/>
    </location>
</feature>
<dbReference type="RefSeq" id="WP_176898722.1">
    <property type="nucleotide sequence ID" value="NZ_JABKAV010000010.1"/>
</dbReference>
<protein>
    <submittedName>
        <fullName evidence="3">J domain-containing protein</fullName>
    </submittedName>
</protein>
<keyword evidence="1" id="KW-0175">Coiled coil</keyword>
<evidence type="ECO:0000256" key="2">
    <source>
        <dbReference type="SAM" id="MobiDB-lite"/>
    </source>
</evidence>
<evidence type="ECO:0000313" key="3">
    <source>
        <dbReference type="EMBL" id="NVO84308.1"/>
    </source>
</evidence>
<comment type="caution">
    <text evidence="3">The sequence shown here is derived from an EMBL/GenBank/DDBJ whole genome shotgun (WGS) entry which is preliminary data.</text>
</comment>